<name>A0A347U9P9_9BACT</name>
<dbReference type="AlphaFoldDB" id="A0A347U9P9"/>
<dbReference type="Proteomes" id="UP000290588">
    <property type="component" value="Unassembled WGS sequence"/>
</dbReference>
<reference evidence="1 3" key="2">
    <citation type="submission" date="2018-08" db="EMBL/GenBank/DDBJ databases">
        <title>Complete genome of the Arcobacter ellisii type strain LMG 26155.</title>
        <authorList>
            <person name="Miller W.G."/>
            <person name="Yee E."/>
            <person name="Bono J.L."/>
        </authorList>
    </citation>
    <scope>NUCLEOTIDE SEQUENCE [LARGE SCALE GENOMIC DNA]</scope>
    <source>
        <strain evidence="1 3">LMG 26155</strain>
    </source>
</reference>
<dbReference type="KEGG" id="aell:AELL_1932"/>
<keyword evidence="3" id="KW-1185">Reference proteome</keyword>
<evidence type="ECO:0000313" key="2">
    <source>
        <dbReference type="EMBL" id="RXI31546.1"/>
    </source>
</evidence>
<dbReference type="RefSeq" id="WP_118917754.1">
    <property type="nucleotide sequence ID" value="NZ_CP032097.1"/>
</dbReference>
<protein>
    <submittedName>
        <fullName evidence="2">Uncharacterized protein</fullName>
    </submittedName>
</protein>
<sequence length="191" mass="22747">MGMVKDALKSLFKTITILSRPYFSLEENELKFKVDTDTFFKFPITNVETKTRYDSYIFEAYTLCADSIYVEYIHTDADVAWNGQALGYFISLLKDKIEAKNMELLEKFEFNHYEFLTYKIDDSYILNIIYIYEVTKDIFIVDKKSELYENLLKNFKKDYEYKFEKNEDVTLDINVSLVKNNAMNSYFNISN</sequence>
<organism evidence="2 4">
    <name type="scientific">Arcobacter ellisii</name>
    <dbReference type="NCBI Taxonomy" id="913109"/>
    <lineage>
        <taxon>Bacteria</taxon>
        <taxon>Pseudomonadati</taxon>
        <taxon>Campylobacterota</taxon>
        <taxon>Epsilonproteobacteria</taxon>
        <taxon>Campylobacterales</taxon>
        <taxon>Arcobacteraceae</taxon>
        <taxon>Arcobacter</taxon>
    </lineage>
</organism>
<proteinExistence type="predicted"/>
<evidence type="ECO:0000313" key="4">
    <source>
        <dbReference type="Proteomes" id="UP000290588"/>
    </source>
</evidence>
<dbReference type="Proteomes" id="UP000262582">
    <property type="component" value="Chromosome"/>
</dbReference>
<gene>
    <name evidence="1" type="ORF">AELL_1932</name>
    <name evidence="2" type="ORF">CP962_05390</name>
</gene>
<reference evidence="2 4" key="1">
    <citation type="submission" date="2017-09" db="EMBL/GenBank/DDBJ databases">
        <title>Genomics of the genus Arcobacter.</title>
        <authorList>
            <person name="Perez-Cataluna A."/>
            <person name="Figueras M.J."/>
            <person name="Salas-Masso N."/>
        </authorList>
    </citation>
    <scope>NUCLEOTIDE SEQUENCE [LARGE SCALE GENOMIC DNA]</scope>
    <source>
        <strain evidence="2 4">CECT 7837</strain>
    </source>
</reference>
<dbReference type="EMBL" id="CP032097">
    <property type="protein sequence ID" value="AXX95577.1"/>
    <property type="molecule type" value="Genomic_DNA"/>
</dbReference>
<evidence type="ECO:0000313" key="3">
    <source>
        <dbReference type="Proteomes" id="UP000262582"/>
    </source>
</evidence>
<dbReference type="EMBL" id="NXIG01000004">
    <property type="protein sequence ID" value="RXI31546.1"/>
    <property type="molecule type" value="Genomic_DNA"/>
</dbReference>
<evidence type="ECO:0000313" key="1">
    <source>
        <dbReference type="EMBL" id="AXX95577.1"/>
    </source>
</evidence>
<accession>A0A347U9P9</accession>
<dbReference type="OrthoDB" id="5343650at2"/>